<reference evidence="2 3" key="1">
    <citation type="submission" date="2018-12" db="EMBL/GenBank/DDBJ databases">
        <title>Dyella dinghuensis sp. nov. DHOA06 and Dyella choica sp. nov. 4M-K27, isolated from forest soil.</title>
        <authorList>
            <person name="Qiu L.-H."/>
            <person name="Gao Z.-H."/>
        </authorList>
    </citation>
    <scope>NUCLEOTIDE SEQUENCE [LARGE SCALE GENOMIC DNA]</scope>
    <source>
        <strain evidence="2 3">DHOA06</strain>
    </source>
</reference>
<evidence type="ECO:0000313" key="2">
    <source>
        <dbReference type="EMBL" id="RUL62393.1"/>
    </source>
</evidence>
<evidence type="ECO:0000256" key="1">
    <source>
        <dbReference type="SAM" id="SignalP"/>
    </source>
</evidence>
<protein>
    <recommendedName>
        <fullName evidence="4">DUF4198 domain-containing protein</fullName>
    </recommendedName>
</protein>
<dbReference type="Proteomes" id="UP000267077">
    <property type="component" value="Unassembled WGS sequence"/>
</dbReference>
<comment type="caution">
    <text evidence="2">The sequence shown here is derived from an EMBL/GenBank/DDBJ whole genome shotgun (WGS) entry which is preliminary data.</text>
</comment>
<name>A0A3S0PX43_9GAMM</name>
<keyword evidence="1" id="KW-0732">Signal</keyword>
<dbReference type="RefSeq" id="WP_126674838.1">
    <property type="nucleotide sequence ID" value="NZ_RYZR01000007.1"/>
</dbReference>
<dbReference type="AlphaFoldDB" id="A0A3S0PX43"/>
<evidence type="ECO:0008006" key="4">
    <source>
        <dbReference type="Google" id="ProtNLM"/>
    </source>
</evidence>
<sequence>MKTPALLLSLLLMSGWASAPSASPPQVVVHGTVTTSSGDHPAWFTLMCTQGTGGALSAQLMLVAESAPDFPFDAFEGPRAPASFQPSATLKVGDQSFASSAVAGWYSGDMPGAFVFGIASKPGSSEAINQVAAALSKPGASLDWVQQSNNFQTPPMIAHFALDAAQISTLKRIASPCLPRARRR</sequence>
<feature type="signal peptide" evidence="1">
    <location>
        <begin position="1"/>
        <end position="19"/>
    </location>
</feature>
<accession>A0A3S0PX43</accession>
<evidence type="ECO:0000313" key="3">
    <source>
        <dbReference type="Proteomes" id="UP000267077"/>
    </source>
</evidence>
<dbReference type="EMBL" id="RYZR01000007">
    <property type="protein sequence ID" value="RUL62393.1"/>
    <property type="molecule type" value="Genomic_DNA"/>
</dbReference>
<proteinExistence type="predicted"/>
<keyword evidence="3" id="KW-1185">Reference proteome</keyword>
<feature type="chain" id="PRO_5018574332" description="DUF4198 domain-containing protein" evidence="1">
    <location>
        <begin position="20"/>
        <end position="184"/>
    </location>
</feature>
<organism evidence="2 3">
    <name type="scientific">Dyella dinghuensis</name>
    <dbReference type="NCBI Taxonomy" id="1920169"/>
    <lineage>
        <taxon>Bacteria</taxon>
        <taxon>Pseudomonadati</taxon>
        <taxon>Pseudomonadota</taxon>
        <taxon>Gammaproteobacteria</taxon>
        <taxon>Lysobacterales</taxon>
        <taxon>Rhodanobacteraceae</taxon>
        <taxon>Dyella</taxon>
    </lineage>
</organism>
<gene>
    <name evidence="2" type="ORF">EKH79_16095</name>
</gene>
<dbReference type="OrthoDB" id="5956624at2"/>